<organism evidence="3 4">
    <name type="scientific">Austropuccinia psidii MF-1</name>
    <dbReference type="NCBI Taxonomy" id="1389203"/>
    <lineage>
        <taxon>Eukaryota</taxon>
        <taxon>Fungi</taxon>
        <taxon>Dikarya</taxon>
        <taxon>Basidiomycota</taxon>
        <taxon>Pucciniomycotina</taxon>
        <taxon>Pucciniomycetes</taxon>
        <taxon>Pucciniales</taxon>
        <taxon>Sphaerophragmiaceae</taxon>
        <taxon>Austropuccinia</taxon>
    </lineage>
</organism>
<dbReference type="InterPro" id="IPR057670">
    <property type="entry name" value="SH3_retrovirus"/>
</dbReference>
<evidence type="ECO:0000259" key="2">
    <source>
        <dbReference type="Pfam" id="PF25597"/>
    </source>
</evidence>
<evidence type="ECO:0000259" key="1">
    <source>
        <dbReference type="Pfam" id="PF07727"/>
    </source>
</evidence>
<dbReference type="SUPFAM" id="SSF56672">
    <property type="entry name" value="DNA/RNA polymerases"/>
    <property type="match status" value="1"/>
</dbReference>
<keyword evidence="4" id="KW-1185">Reference proteome</keyword>
<protein>
    <recommendedName>
        <fullName evidence="5">Reverse transcriptase Ty1/copia-type domain-containing protein</fullName>
    </recommendedName>
</protein>
<evidence type="ECO:0008006" key="5">
    <source>
        <dbReference type="Google" id="ProtNLM"/>
    </source>
</evidence>
<evidence type="ECO:0000313" key="4">
    <source>
        <dbReference type="Proteomes" id="UP000765509"/>
    </source>
</evidence>
<comment type="caution">
    <text evidence="3">The sequence shown here is derived from an EMBL/GenBank/DDBJ whole genome shotgun (WGS) entry which is preliminary data.</text>
</comment>
<dbReference type="Proteomes" id="UP000765509">
    <property type="component" value="Unassembled WGS sequence"/>
</dbReference>
<proteinExistence type="predicted"/>
<accession>A0A9Q3D7J7</accession>
<feature type="domain" description="Reverse transcriptase Ty1/copia-type" evidence="1">
    <location>
        <begin position="127"/>
        <end position="355"/>
    </location>
</feature>
<name>A0A9Q3D7J7_9BASI</name>
<dbReference type="InterPro" id="IPR013103">
    <property type="entry name" value="RVT_2"/>
</dbReference>
<evidence type="ECO:0000313" key="3">
    <source>
        <dbReference type="EMBL" id="MBW0496972.1"/>
    </source>
</evidence>
<feature type="domain" description="Retroviral polymerase SH3-like" evidence="2">
    <location>
        <begin position="3"/>
        <end position="52"/>
    </location>
</feature>
<dbReference type="Pfam" id="PF25597">
    <property type="entry name" value="SH3_retrovirus"/>
    <property type="match status" value="1"/>
</dbReference>
<dbReference type="InterPro" id="IPR043502">
    <property type="entry name" value="DNA/RNA_pol_sf"/>
</dbReference>
<gene>
    <name evidence="3" type="ORF">O181_036687</name>
</gene>
<dbReference type="PANTHER" id="PTHR11439">
    <property type="entry name" value="GAG-POL-RELATED RETROTRANSPOSON"/>
    <property type="match status" value="1"/>
</dbReference>
<dbReference type="EMBL" id="AVOT02013925">
    <property type="protein sequence ID" value="MBW0496972.1"/>
    <property type="molecule type" value="Genomic_DNA"/>
</dbReference>
<sequence length="606" mass="69183">MVQRKDLTEKAKKMIHLGVAQDSQGWVFWDPRAKQLCRSASVVFIEDEFFYSLSSIAKINQIAAGSVFDDCIVKEIEAQDSLYDLIQISSLFCNGTPSNYYQALEGKDGQAWKAACEEELDNLETMKVWQEVKRPANMQVLGTRWVFATKTNQQGEIIRYKARLVVQGHRQVKGVNFEETFAPTPTFTTLRSVFAIASAYKWRVTTFDVTSAYLHSDLNEDIYVKAPPGVDLEPGMVFKLDKALYGLKQAGRCWWLHIKNILQDIGFRANEEDQSTYVYRQDGNMAVLWMHVDDGVMATSNDVLWATLKEELTKRLKLKWDIELNSIVGIETFRKGDVFILKQTSLINKILVNCNNNFTACEPLPQDNLRSNKASQLDREYLSRIGMILYLAQATRPDIMYAVNYLARFAMCTDASHWRALNHLINYIKTTRSQELVLSSNGKKEEMNIYVDANWGGEGWRSQHGYCGFLMGCLVMWNSRRQSCIAASTCQAEYMALSFGAKEALWLLRNVKKVTGTIKPTILWHNQSAVKIAGNAGSRKKSRHIEREFHIINELIVNGKVNLEWVDTKHQLVDIFTKALRKIKIRPFIEAMGGLWGGVLRNVLEC</sequence>
<dbReference type="CDD" id="cd09272">
    <property type="entry name" value="RNase_HI_RT_Ty1"/>
    <property type="match status" value="1"/>
</dbReference>
<dbReference type="AlphaFoldDB" id="A0A9Q3D7J7"/>
<dbReference type="OrthoDB" id="422540at2759"/>
<dbReference type="PANTHER" id="PTHR11439:SF483">
    <property type="entry name" value="PEPTIDE SYNTHASE GLIP-LIKE, PUTATIVE (AFU_ORTHOLOGUE AFUA_3G12920)-RELATED"/>
    <property type="match status" value="1"/>
</dbReference>
<dbReference type="Pfam" id="PF07727">
    <property type="entry name" value="RVT_2"/>
    <property type="match status" value="1"/>
</dbReference>
<reference evidence="3" key="1">
    <citation type="submission" date="2021-03" db="EMBL/GenBank/DDBJ databases">
        <title>Draft genome sequence of rust myrtle Austropuccinia psidii MF-1, a brazilian biotype.</title>
        <authorList>
            <person name="Quecine M.C."/>
            <person name="Pachon D.M.R."/>
            <person name="Bonatelli M.L."/>
            <person name="Correr F.H."/>
            <person name="Franceschini L.M."/>
            <person name="Leite T.F."/>
            <person name="Margarido G.R.A."/>
            <person name="Almeida C.A."/>
            <person name="Ferrarezi J.A."/>
            <person name="Labate C.A."/>
        </authorList>
    </citation>
    <scope>NUCLEOTIDE SEQUENCE</scope>
    <source>
        <strain evidence="3">MF-1</strain>
    </source>
</reference>